<organism evidence="5 6">
    <name type="scientific">Eiseniibacteriota bacterium</name>
    <dbReference type="NCBI Taxonomy" id="2212470"/>
    <lineage>
        <taxon>Bacteria</taxon>
        <taxon>Candidatus Eiseniibacteriota</taxon>
    </lineage>
</organism>
<name>A0A7Y2EE02_UNCEI</name>
<accession>A0A7Y2EE02</accession>
<keyword evidence="2" id="KW-0479">Metal-binding</keyword>
<gene>
    <name evidence="5" type="ORF">HKN21_15915</name>
</gene>
<dbReference type="Proteomes" id="UP000547674">
    <property type="component" value="Unassembled WGS sequence"/>
</dbReference>
<comment type="subcellular location">
    <subcellularLocation>
        <location evidence="1">Cell envelope</location>
    </subcellularLocation>
</comment>
<dbReference type="AlphaFoldDB" id="A0A7Y2EE02"/>
<evidence type="ECO:0000313" key="6">
    <source>
        <dbReference type="Proteomes" id="UP000547674"/>
    </source>
</evidence>
<evidence type="ECO:0000313" key="5">
    <source>
        <dbReference type="EMBL" id="NNF08250.1"/>
    </source>
</evidence>
<evidence type="ECO:0000256" key="4">
    <source>
        <dbReference type="SAM" id="SignalP"/>
    </source>
</evidence>
<evidence type="ECO:0000256" key="1">
    <source>
        <dbReference type="ARBA" id="ARBA00004196"/>
    </source>
</evidence>
<feature type="non-terminal residue" evidence="5">
    <location>
        <position position="250"/>
    </location>
</feature>
<feature type="signal peptide" evidence="4">
    <location>
        <begin position="1"/>
        <end position="26"/>
    </location>
</feature>
<evidence type="ECO:0000256" key="2">
    <source>
        <dbReference type="ARBA" id="ARBA00022723"/>
    </source>
</evidence>
<sequence>MKQFFGSKTALVLGALSLTLMVGLIACQGSQTGTSLSSSAAERVYVAPGDYDDYYAFLSGGHSGQVFVYGLPSGRHMSTIPVFTPESASGWGYDEDSKAMLGGFTWGDAHHPGLSETDGDYDGRWLFINDMANARIARIDLDVFKTKQIIGPLPNISANHASTFLTENTEYVFAASRFSAPVPNVYQSISDYKNKFNGVIAAVAIDDEGTMSLDYEVLTPPFDWDKSDAGKGPSHGWVFFSCYNSEQAYT</sequence>
<comment type="caution">
    <text evidence="5">The sequence shown here is derived from an EMBL/GenBank/DDBJ whole genome shotgun (WGS) entry which is preliminary data.</text>
</comment>
<dbReference type="GO" id="GO:0030313">
    <property type="term" value="C:cell envelope"/>
    <property type="evidence" value="ECO:0007669"/>
    <property type="project" value="UniProtKB-SubCell"/>
</dbReference>
<dbReference type="Gene3D" id="2.130.10.10">
    <property type="entry name" value="YVTN repeat-like/Quinoprotein amine dehydrogenase"/>
    <property type="match status" value="1"/>
</dbReference>
<dbReference type="InterPro" id="IPR011045">
    <property type="entry name" value="N2O_reductase_N"/>
</dbReference>
<dbReference type="GO" id="GO:0046872">
    <property type="term" value="F:metal ion binding"/>
    <property type="evidence" value="ECO:0007669"/>
    <property type="project" value="UniProtKB-KW"/>
</dbReference>
<dbReference type="SUPFAM" id="SSF50974">
    <property type="entry name" value="Nitrous oxide reductase, N-terminal domain"/>
    <property type="match status" value="1"/>
</dbReference>
<keyword evidence="4" id="KW-0732">Signal</keyword>
<proteinExistence type="predicted"/>
<reference evidence="5 6" key="1">
    <citation type="submission" date="2020-03" db="EMBL/GenBank/DDBJ databases">
        <title>Metabolic flexibility allows generalist bacteria to become dominant in a frequently disturbed ecosystem.</title>
        <authorList>
            <person name="Chen Y.-J."/>
            <person name="Leung P.M."/>
            <person name="Bay S.K."/>
            <person name="Hugenholtz P."/>
            <person name="Kessler A.J."/>
            <person name="Shelley G."/>
            <person name="Waite D.W."/>
            <person name="Cook P.L."/>
            <person name="Greening C."/>
        </authorList>
    </citation>
    <scope>NUCLEOTIDE SEQUENCE [LARGE SCALE GENOMIC DNA]</scope>
    <source>
        <strain evidence="5">SS_bin_28</strain>
    </source>
</reference>
<dbReference type="PROSITE" id="PS51257">
    <property type="entry name" value="PROKAR_LIPOPROTEIN"/>
    <property type="match status" value="1"/>
</dbReference>
<protein>
    <submittedName>
        <fullName evidence="5">Nitrous-oxide reductase</fullName>
    </submittedName>
</protein>
<dbReference type="PANTHER" id="PTHR42838:SF2">
    <property type="entry name" value="NITROUS-OXIDE REDUCTASE"/>
    <property type="match status" value="1"/>
</dbReference>
<dbReference type="PANTHER" id="PTHR42838">
    <property type="entry name" value="CYTOCHROME C OXIDASE SUBUNIT II"/>
    <property type="match status" value="1"/>
</dbReference>
<evidence type="ECO:0000256" key="3">
    <source>
        <dbReference type="ARBA" id="ARBA00023008"/>
    </source>
</evidence>
<keyword evidence="3" id="KW-0186">Copper</keyword>
<feature type="chain" id="PRO_5031487319" evidence="4">
    <location>
        <begin position="27"/>
        <end position="250"/>
    </location>
</feature>
<dbReference type="InterPro" id="IPR051403">
    <property type="entry name" value="NosZ/Cyto_c_oxidase_sub2"/>
</dbReference>
<dbReference type="InterPro" id="IPR015943">
    <property type="entry name" value="WD40/YVTN_repeat-like_dom_sf"/>
</dbReference>
<dbReference type="EMBL" id="JABDJR010000637">
    <property type="protein sequence ID" value="NNF08250.1"/>
    <property type="molecule type" value="Genomic_DNA"/>
</dbReference>